<evidence type="ECO:0000256" key="2">
    <source>
        <dbReference type="ARBA" id="ARBA00022448"/>
    </source>
</evidence>
<dbReference type="InterPro" id="IPR003593">
    <property type="entry name" value="AAA+_ATPase"/>
</dbReference>
<dbReference type="InterPro" id="IPR050763">
    <property type="entry name" value="ABC_transporter_ATP-binding"/>
</dbReference>
<comment type="similarity">
    <text evidence="1">Belongs to the ABC transporter superfamily.</text>
</comment>
<dbReference type="PROSITE" id="PS50893">
    <property type="entry name" value="ABC_TRANSPORTER_2"/>
    <property type="match status" value="1"/>
</dbReference>
<dbReference type="SUPFAM" id="SSF52540">
    <property type="entry name" value="P-loop containing nucleoside triphosphate hydrolases"/>
    <property type="match status" value="1"/>
</dbReference>
<keyword evidence="3" id="KW-0547">Nucleotide-binding</keyword>
<dbReference type="Pfam" id="PF00005">
    <property type="entry name" value="ABC_tran"/>
    <property type="match status" value="1"/>
</dbReference>
<dbReference type="Proteomes" id="UP001177160">
    <property type="component" value="Unassembled WGS sequence"/>
</dbReference>
<dbReference type="SMART" id="SM00382">
    <property type="entry name" value="AAA"/>
    <property type="match status" value="1"/>
</dbReference>
<keyword evidence="4 6" id="KW-0067">ATP-binding</keyword>
<dbReference type="GO" id="GO:0005524">
    <property type="term" value="F:ATP binding"/>
    <property type="evidence" value="ECO:0007669"/>
    <property type="project" value="UniProtKB-KW"/>
</dbReference>
<sequence length="257" mass="28730">MNVLFSVKDITKTFNLSKKQQKILKTKETKKVAVKSLSFDAYEGEIYGLLGPNGAGKTTTLRIASSLIKPDTGDVLIQGFSVVKDPAEVRRRIGFLTSELKLEDFFTPNYLFDYFSRLHGIPETTIKTRKQMLFDQFGIHPFCEVKVSDLSTGMKQKVSLAISIAHDPDIIIFDEPTNGLDIITAKTVTDFLIDLKNQGKTIILSTHIFSLVEKLCDRVGIIIDGEMVYTNTVSEILKTSDLETLFFSLYASHGGNF</sequence>
<evidence type="ECO:0000313" key="6">
    <source>
        <dbReference type="EMBL" id="MCV2232432.1"/>
    </source>
</evidence>
<organism evidence="6 7">
    <name type="scientific">Paracholeplasma manati</name>
    <dbReference type="NCBI Taxonomy" id="591373"/>
    <lineage>
        <taxon>Bacteria</taxon>
        <taxon>Bacillati</taxon>
        <taxon>Mycoplasmatota</taxon>
        <taxon>Mollicutes</taxon>
        <taxon>Acholeplasmatales</taxon>
        <taxon>Acholeplasmataceae</taxon>
        <taxon>Paracholeplasma</taxon>
    </lineage>
</organism>
<dbReference type="PANTHER" id="PTHR42711:SF5">
    <property type="entry name" value="ABC TRANSPORTER ATP-BINDING PROTEIN NATA"/>
    <property type="match status" value="1"/>
</dbReference>
<dbReference type="PANTHER" id="PTHR42711">
    <property type="entry name" value="ABC TRANSPORTER ATP-BINDING PROTEIN"/>
    <property type="match status" value="1"/>
</dbReference>
<proteinExistence type="inferred from homology"/>
<evidence type="ECO:0000256" key="4">
    <source>
        <dbReference type="ARBA" id="ARBA00022840"/>
    </source>
</evidence>
<feature type="domain" description="ABC transporter" evidence="5">
    <location>
        <begin position="5"/>
        <end position="249"/>
    </location>
</feature>
<dbReference type="InterPro" id="IPR003439">
    <property type="entry name" value="ABC_transporter-like_ATP-bd"/>
</dbReference>
<comment type="caution">
    <text evidence="6">The sequence shown here is derived from an EMBL/GenBank/DDBJ whole genome shotgun (WGS) entry which is preliminary data.</text>
</comment>
<reference evidence="6" key="1">
    <citation type="submission" date="2022-09" db="EMBL/GenBank/DDBJ databases">
        <title>Novel Mycoplasma species identified in domestic and wild animals.</title>
        <authorList>
            <person name="Volokhov D.V."/>
            <person name="Furtak V.A."/>
            <person name="Zagorodnyaya T.A."/>
        </authorList>
    </citation>
    <scope>NUCLEOTIDE SEQUENCE</scope>
    <source>
        <strain evidence="6">Oakley</strain>
    </source>
</reference>
<accession>A0ABT2Y6R8</accession>
<dbReference type="Gene3D" id="3.40.50.300">
    <property type="entry name" value="P-loop containing nucleotide triphosphate hydrolases"/>
    <property type="match status" value="1"/>
</dbReference>
<dbReference type="EMBL" id="JAOVQM010000004">
    <property type="protein sequence ID" value="MCV2232432.1"/>
    <property type="molecule type" value="Genomic_DNA"/>
</dbReference>
<dbReference type="RefSeq" id="WP_263608618.1">
    <property type="nucleotide sequence ID" value="NZ_JAOVQM010000004.1"/>
</dbReference>
<keyword evidence="7" id="KW-1185">Reference proteome</keyword>
<evidence type="ECO:0000259" key="5">
    <source>
        <dbReference type="PROSITE" id="PS50893"/>
    </source>
</evidence>
<gene>
    <name evidence="6" type="ORF">N7548_06295</name>
</gene>
<dbReference type="InterPro" id="IPR027417">
    <property type="entry name" value="P-loop_NTPase"/>
</dbReference>
<name>A0ABT2Y6R8_9MOLU</name>
<evidence type="ECO:0000256" key="3">
    <source>
        <dbReference type="ARBA" id="ARBA00022741"/>
    </source>
</evidence>
<evidence type="ECO:0000256" key="1">
    <source>
        <dbReference type="ARBA" id="ARBA00005417"/>
    </source>
</evidence>
<keyword evidence="2" id="KW-0813">Transport</keyword>
<protein>
    <submittedName>
        <fullName evidence="6">ATP-binding cassette domain-containing protein</fullName>
    </submittedName>
</protein>
<evidence type="ECO:0000313" key="7">
    <source>
        <dbReference type="Proteomes" id="UP001177160"/>
    </source>
</evidence>